<dbReference type="AlphaFoldDB" id="A0A512BA65"/>
<evidence type="ECO:0000313" key="2">
    <source>
        <dbReference type="EMBL" id="GEO08819.1"/>
    </source>
</evidence>
<dbReference type="PANTHER" id="PTHR37489:SF1">
    <property type="entry name" value="DUF3500 DOMAIN-CONTAINING PROTEIN"/>
    <property type="match status" value="1"/>
</dbReference>
<feature type="chain" id="PRO_5022197267" description="DUF3500 domain-containing protein" evidence="1">
    <location>
        <begin position="21"/>
        <end position="339"/>
    </location>
</feature>
<reference evidence="2 3" key="1">
    <citation type="submission" date="2019-07" db="EMBL/GenBank/DDBJ databases">
        <title>Whole genome shotgun sequence of Segetibacter aerophilus NBRC 106135.</title>
        <authorList>
            <person name="Hosoyama A."/>
            <person name="Uohara A."/>
            <person name="Ohji S."/>
            <person name="Ichikawa N."/>
        </authorList>
    </citation>
    <scope>NUCLEOTIDE SEQUENCE [LARGE SCALE GENOMIC DNA]</scope>
    <source>
        <strain evidence="2 3">NBRC 106135</strain>
    </source>
</reference>
<keyword evidence="3" id="KW-1185">Reference proteome</keyword>
<proteinExistence type="predicted"/>
<evidence type="ECO:0000313" key="3">
    <source>
        <dbReference type="Proteomes" id="UP000321513"/>
    </source>
</evidence>
<dbReference type="InterPro" id="IPR021889">
    <property type="entry name" value="DUF3500"/>
</dbReference>
<organism evidence="2 3">
    <name type="scientific">Segetibacter aerophilus</name>
    <dbReference type="NCBI Taxonomy" id="670293"/>
    <lineage>
        <taxon>Bacteria</taxon>
        <taxon>Pseudomonadati</taxon>
        <taxon>Bacteroidota</taxon>
        <taxon>Chitinophagia</taxon>
        <taxon>Chitinophagales</taxon>
        <taxon>Chitinophagaceae</taxon>
        <taxon>Segetibacter</taxon>
    </lineage>
</organism>
<comment type="caution">
    <text evidence="2">The sequence shown here is derived from an EMBL/GenBank/DDBJ whole genome shotgun (WGS) entry which is preliminary data.</text>
</comment>
<accession>A0A512BA65</accession>
<dbReference type="EMBL" id="BJYT01000004">
    <property type="protein sequence ID" value="GEO08819.1"/>
    <property type="molecule type" value="Genomic_DNA"/>
</dbReference>
<dbReference type="PANTHER" id="PTHR37489">
    <property type="entry name" value="DUF3500 DOMAIN-CONTAINING PROTEIN"/>
    <property type="match status" value="1"/>
</dbReference>
<keyword evidence="1" id="KW-0732">Signal</keyword>
<evidence type="ECO:0008006" key="4">
    <source>
        <dbReference type="Google" id="ProtNLM"/>
    </source>
</evidence>
<gene>
    <name evidence="2" type="ORF">SAE01_13150</name>
</gene>
<name>A0A512BA65_9BACT</name>
<dbReference type="RefSeq" id="WP_147202884.1">
    <property type="nucleotide sequence ID" value="NZ_BJYT01000004.1"/>
</dbReference>
<protein>
    <recommendedName>
        <fullName evidence="4">DUF3500 domain-containing protein</fullName>
    </recommendedName>
</protein>
<sequence length="339" mass="37953">MKILLIIVSLLLLDSFSTSAQGNDLYKTANVFLNSLDNNQKAQAQYPFDSAERYRWHYVPLNDRKGISINELNAQQKDAAIALVKSALSENAYKKASQIMALETVLKAIENRQESDHYRDPGKYYFTLFGTPSASSVWGWRLDGHHLSFSFSSENNKIVSGTPGFMGANPAIVLSGPEKGLEILKEENELAFEFLKALNAEQLAKAIIETEAPGDIITVNSRKAMIDNTNGIAFSTLTASQKAIFIKLLSLYIHRYTRLFANSMMHDIEAVGMDKLIFAWAGSKENGVGNKRYYRIKGPTIIIEYDNTQNNGNHVHTVVRDLQHDFGGDALLEHYKKSH</sequence>
<dbReference type="Proteomes" id="UP000321513">
    <property type="component" value="Unassembled WGS sequence"/>
</dbReference>
<dbReference type="Pfam" id="PF12006">
    <property type="entry name" value="DUF3500"/>
    <property type="match status" value="1"/>
</dbReference>
<feature type="signal peptide" evidence="1">
    <location>
        <begin position="1"/>
        <end position="20"/>
    </location>
</feature>
<dbReference type="OrthoDB" id="581140at2"/>
<evidence type="ECO:0000256" key="1">
    <source>
        <dbReference type="SAM" id="SignalP"/>
    </source>
</evidence>